<dbReference type="InterPro" id="IPR054585">
    <property type="entry name" value="NDH2-like_C"/>
</dbReference>
<dbReference type="PRINTS" id="PR00368">
    <property type="entry name" value="FADPNR"/>
</dbReference>
<keyword evidence="9" id="KW-0812">Transmembrane</keyword>
<evidence type="ECO:0000256" key="6">
    <source>
        <dbReference type="ARBA" id="ARBA00023002"/>
    </source>
</evidence>
<evidence type="ECO:0000313" key="12">
    <source>
        <dbReference type="EMBL" id="SHJ89338.1"/>
    </source>
</evidence>
<keyword evidence="9" id="KW-1133">Transmembrane helix</keyword>
<feature type="domain" description="FAD/NAD(P)-binding" evidence="10">
    <location>
        <begin position="17"/>
        <end position="334"/>
    </location>
</feature>
<dbReference type="InterPro" id="IPR036188">
    <property type="entry name" value="FAD/NAD-bd_sf"/>
</dbReference>
<evidence type="ECO:0000256" key="5">
    <source>
        <dbReference type="ARBA" id="ARBA00022946"/>
    </source>
</evidence>
<comment type="similarity">
    <text evidence="1">Belongs to the NADH dehydrogenase family.</text>
</comment>
<keyword evidence="9" id="KW-0472">Membrane</keyword>
<dbReference type="Pfam" id="PF07992">
    <property type="entry name" value="Pyr_redox_2"/>
    <property type="match status" value="1"/>
</dbReference>
<dbReference type="STRING" id="1168035.SAMN05444280_13812"/>
<organism evidence="12 13">
    <name type="scientific">Tangfeifania diversioriginum</name>
    <dbReference type="NCBI Taxonomy" id="1168035"/>
    <lineage>
        <taxon>Bacteria</taxon>
        <taxon>Pseudomonadati</taxon>
        <taxon>Bacteroidota</taxon>
        <taxon>Bacteroidia</taxon>
        <taxon>Marinilabiliales</taxon>
        <taxon>Prolixibacteraceae</taxon>
        <taxon>Tangfeifania</taxon>
    </lineage>
</organism>
<protein>
    <recommendedName>
        <fullName evidence="2">NADH:ubiquinone reductase (non-electrogenic)</fullName>
        <ecNumber evidence="2">1.6.5.9</ecNumber>
    </recommendedName>
</protein>
<evidence type="ECO:0000256" key="9">
    <source>
        <dbReference type="SAM" id="Phobius"/>
    </source>
</evidence>
<evidence type="ECO:0000256" key="2">
    <source>
        <dbReference type="ARBA" id="ARBA00012637"/>
    </source>
</evidence>
<feature type="transmembrane region" description="Helical" evidence="9">
    <location>
        <begin position="402"/>
        <end position="423"/>
    </location>
</feature>
<evidence type="ECO:0000259" key="11">
    <source>
        <dbReference type="Pfam" id="PF22366"/>
    </source>
</evidence>
<dbReference type="EC" id="1.6.5.9" evidence="2"/>
<dbReference type="AlphaFoldDB" id="A0A1M6N114"/>
<evidence type="ECO:0000256" key="7">
    <source>
        <dbReference type="ARBA" id="ARBA00023027"/>
    </source>
</evidence>
<dbReference type="InterPro" id="IPR023753">
    <property type="entry name" value="FAD/NAD-binding_dom"/>
</dbReference>
<dbReference type="Pfam" id="PF22366">
    <property type="entry name" value="NDH2_C"/>
    <property type="match status" value="1"/>
</dbReference>
<proteinExistence type="inferred from homology"/>
<evidence type="ECO:0000256" key="4">
    <source>
        <dbReference type="ARBA" id="ARBA00022827"/>
    </source>
</evidence>
<dbReference type="Gene3D" id="3.50.50.100">
    <property type="match status" value="1"/>
</dbReference>
<dbReference type="Proteomes" id="UP000184050">
    <property type="component" value="Unassembled WGS sequence"/>
</dbReference>
<keyword evidence="4" id="KW-0274">FAD</keyword>
<evidence type="ECO:0000256" key="8">
    <source>
        <dbReference type="ARBA" id="ARBA00047599"/>
    </source>
</evidence>
<dbReference type="SUPFAM" id="SSF51905">
    <property type="entry name" value="FAD/NAD(P)-binding domain"/>
    <property type="match status" value="1"/>
</dbReference>
<reference evidence="12 13" key="1">
    <citation type="submission" date="2016-11" db="EMBL/GenBank/DDBJ databases">
        <authorList>
            <person name="Jaros S."/>
            <person name="Januszkiewicz K."/>
            <person name="Wedrychowicz H."/>
        </authorList>
    </citation>
    <scope>NUCLEOTIDE SEQUENCE [LARGE SCALE GENOMIC DNA]</scope>
    <source>
        <strain evidence="12 13">DSM 27063</strain>
    </source>
</reference>
<gene>
    <name evidence="12" type="ORF">SAMN05444280_13812</name>
</gene>
<keyword evidence="7" id="KW-0520">NAD</keyword>
<dbReference type="PRINTS" id="PR00411">
    <property type="entry name" value="PNDRDTASEI"/>
</dbReference>
<evidence type="ECO:0000313" key="13">
    <source>
        <dbReference type="Proteomes" id="UP000184050"/>
    </source>
</evidence>
<dbReference type="PANTHER" id="PTHR43706:SF47">
    <property type="entry name" value="EXTERNAL NADH-UBIQUINONE OXIDOREDUCTASE 1, MITOCHONDRIAL-RELATED"/>
    <property type="match status" value="1"/>
</dbReference>
<keyword evidence="6" id="KW-0560">Oxidoreductase</keyword>
<name>A0A1M6N114_9BACT</name>
<dbReference type="EMBL" id="FQZE01000038">
    <property type="protein sequence ID" value="SHJ89338.1"/>
    <property type="molecule type" value="Genomic_DNA"/>
</dbReference>
<dbReference type="GO" id="GO:0050136">
    <property type="term" value="F:NADH dehydrogenase (quinone) (non-electrogenic) activity"/>
    <property type="evidence" value="ECO:0007669"/>
    <property type="project" value="UniProtKB-EC"/>
</dbReference>
<evidence type="ECO:0000259" key="10">
    <source>
        <dbReference type="Pfam" id="PF07992"/>
    </source>
</evidence>
<keyword evidence="3" id="KW-0285">Flavoprotein</keyword>
<accession>A0A1M6N114</accession>
<evidence type="ECO:0000256" key="3">
    <source>
        <dbReference type="ARBA" id="ARBA00022630"/>
    </source>
</evidence>
<keyword evidence="5" id="KW-0809">Transit peptide</keyword>
<feature type="transmembrane region" description="Helical" evidence="9">
    <location>
        <begin position="375"/>
        <end position="396"/>
    </location>
</feature>
<evidence type="ECO:0000256" key="1">
    <source>
        <dbReference type="ARBA" id="ARBA00005272"/>
    </source>
</evidence>
<feature type="domain" description="External alternative NADH-ubiquinone oxidoreductase-like C-terminal" evidence="11">
    <location>
        <begin position="359"/>
        <end position="413"/>
    </location>
</feature>
<keyword evidence="13" id="KW-1185">Reference proteome</keyword>
<sequence length="429" mass="47466">MENTDINIPSPQKGQQRIVILGAGFGGLKLARLLAKHKNNQVVVIDRNNYHQFQPLLYQVATAGLEPSSISFPIRKIFQKRQNVFIRIAEIEKIDAQNHLVQTSKGFYKYDKLVVALGTTTNFFGNRDVEENGIGLKTVSEALYIRNQILKNYENALVTANDQEREAALNIAIVGGGPTGVELAGAVAELRNSILPKEYPELDFSKMNIFLIEATGRLLGGMSLSSQKAKRYLQKLGVNVLLNTRVESYNGQTVDTDAGAILSSNVVWAAGMKGTPVTGLPAGTFLPNGRISVNEFNKVNGTDNIYAIGDIASMATSEYPSGHPQVAPGAIQQAENLARNLVREMQGKPLLPFRYKDMGTMATVGRNLAVVDLPFLKFGGFFAWVTWMFVHLMSIIGTKNRFFIFVNWLTNYFTYNLSLRLIIKPRKTS</sequence>
<dbReference type="RefSeq" id="WP_217652734.1">
    <property type="nucleotide sequence ID" value="NZ_FQZE01000038.1"/>
</dbReference>
<dbReference type="InterPro" id="IPR045024">
    <property type="entry name" value="NDH-2"/>
</dbReference>
<comment type="catalytic activity">
    <reaction evidence="8">
        <text>a quinone + NADH + H(+) = a quinol + NAD(+)</text>
        <dbReference type="Rhea" id="RHEA:46160"/>
        <dbReference type="ChEBI" id="CHEBI:15378"/>
        <dbReference type="ChEBI" id="CHEBI:24646"/>
        <dbReference type="ChEBI" id="CHEBI:57540"/>
        <dbReference type="ChEBI" id="CHEBI:57945"/>
        <dbReference type="ChEBI" id="CHEBI:132124"/>
        <dbReference type="EC" id="1.6.5.9"/>
    </reaction>
</comment>
<dbReference type="PANTHER" id="PTHR43706">
    <property type="entry name" value="NADH DEHYDROGENASE"/>
    <property type="match status" value="1"/>
</dbReference>